<accession>A0A238VWG6</accession>
<name>A0A238VWG6_9ACTN</name>
<proteinExistence type="predicted"/>
<dbReference type="Proteomes" id="UP000198403">
    <property type="component" value="Unassembled WGS sequence"/>
</dbReference>
<dbReference type="EMBL" id="FZNO01000005">
    <property type="protein sequence ID" value="SNR38650.1"/>
    <property type="molecule type" value="Genomic_DNA"/>
</dbReference>
<dbReference type="RefSeq" id="WP_141137431.1">
    <property type="nucleotide sequence ID" value="NZ_FZNO01000005.1"/>
</dbReference>
<organism evidence="1 2">
    <name type="scientific">Blastococcus mobilis</name>
    <dbReference type="NCBI Taxonomy" id="1938746"/>
    <lineage>
        <taxon>Bacteria</taxon>
        <taxon>Bacillati</taxon>
        <taxon>Actinomycetota</taxon>
        <taxon>Actinomycetes</taxon>
        <taxon>Geodermatophilales</taxon>
        <taxon>Geodermatophilaceae</taxon>
        <taxon>Blastococcus</taxon>
    </lineage>
</organism>
<keyword evidence="2" id="KW-1185">Reference proteome</keyword>
<protein>
    <submittedName>
        <fullName evidence="1">Uncharacterized protein</fullName>
    </submittedName>
</protein>
<sequence length="118" mass="12210">MATTEQQDILDQLADAAADLVVLMPARATIERDQAAAGPYGGTRTVGTVVAADVPCRWKRLSGSQATETTQYSVALPAGTDLRTGDRVRVDHLVLVVAAVLGGSYAVQTKALCAVAVA</sequence>
<evidence type="ECO:0000313" key="2">
    <source>
        <dbReference type="Proteomes" id="UP000198403"/>
    </source>
</evidence>
<gene>
    <name evidence="1" type="ORF">SAMN06272737_105108</name>
</gene>
<evidence type="ECO:0000313" key="1">
    <source>
        <dbReference type="EMBL" id="SNR38650.1"/>
    </source>
</evidence>
<dbReference type="AlphaFoldDB" id="A0A238VWG6"/>
<reference evidence="1 2" key="1">
    <citation type="submission" date="2017-06" db="EMBL/GenBank/DDBJ databases">
        <authorList>
            <person name="Kim H.J."/>
            <person name="Triplett B.A."/>
        </authorList>
    </citation>
    <scope>NUCLEOTIDE SEQUENCE [LARGE SCALE GENOMIC DNA]</scope>
    <source>
        <strain evidence="1 2">DSM 44272</strain>
    </source>
</reference>